<gene>
    <name evidence="1" type="ORF">CSKR_104664</name>
</gene>
<protein>
    <submittedName>
        <fullName evidence="1">Uncharacterized protein</fullName>
    </submittedName>
</protein>
<dbReference type="OrthoDB" id="6310105at2759"/>
<evidence type="ECO:0000313" key="2">
    <source>
        <dbReference type="Proteomes" id="UP000286415"/>
    </source>
</evidence>
<sequence>MLHFLTCISEWILNLVELAPHKVIQNTSAAQSATQFTGVQLDAIETELSVYGHPKLLIACRSFEMYLPILAMLWNLGSSGALIECWSVRRAWQLDCKRFINNRSDVSAGLTHLTMSTRLVMKRLQSNCQTRRTDQQSVFIDTFKGHP</sequence>
<accession>A0A419PLY6</accession>
<organism evidence="1 2">
    <name type="scientific">Clonorchis sinensis</name>
    <name type="common">Chinese liver fluke</name>
    <dbReference type="NCBI Taxonomy" id="79923"/>
    <lineage>
        <taxon>Eukaryota</taxon>
        <taxon>Metazoa</taxon>
        <taxon>Spiralia</taxon>
        <taxon>Lophotrochozoa</taxon>
        <taxon>Platyhelminthes</taxon>
        <taxon>Trematoda</taxon>
        <taxon>Digenea</taxon>
        <taxon>Opisthorchiida</taxon>
        <taxon>Opisthorchiata</taxon>
        <taxon>Opisthorchiidae</taxon>
        <taxon>Clonorchis</taxon>
    </lineage>
</organism>
<dbReference type="Proteomes" id="UP000286415">
    <property type="component" value="Unassembled WGS sequence"/>
</dbReference>
<comment type="caution">
    <text evidence="1">The sequence shown here is derived from an EMBL/GenBank/DDBJ whole genome shotgun (WGS) entry which is preliminary data.</text>
</comment>
<evidence type="ECO:0000313" key="1">
    <source>
        <dbReference type="EMBL" id="KAG5445399.1"/>
    </source>
</evidence>
<dbReference type="InParanoid" id="A0A419PLY6"/>
<dbReference type="EMBL" id="NIRI02000056">
    <property type="protein sequence ID" value="KAG5445399.1"/>
    <property type="molecule type" value="Genomic_DNA"/>
</dbReference>
<name>A0A419PLY6_CLOSI</name>
<keyword evidence="2" id="KW-1185">Reference proteome</keyword>
<reference evidence="1 2" key="1">
    <citation type="journal article" date="2018" name="Biotechnol. Adv.">
        <title>Improved genomic resources and new bioinformatic workflow for the carcinogenic parasite Clonorchis sinensis: Biotechnological implications.</title>
        <authorList>
            <person name="Wang D."/>
            <person name="Korhonen P.K."/>
            <person name="Gasser R.B."/>
            <person name="Young N.D."/>
        </authorList>
    </citation>
    <scope>NUCLEOTIDE SEQUENCE [LARGE SCALE GENOMIC DNA]</scope>
    <source>
        <strain evidence="1">Cs-k2</strain>
    </source>
</reference>
<reference evidence="1 2" key="2">
    <citation type="journal article" date="2021" name="Genomics">
        <title>High-quality reference genome for Clonorchis sinensis.</title>
        <authorList>
            <person name="Young N.D."/>
            <person name="Stroehlein A.J."/>
            <person name="Kinkar L."/>
            <person name="Wang T."/>
            <person name="Sohn W.M."/>
            <person name="Chang B.C.H."/>
            <person name="Kaur P."/>
            <person name="Weisz D."/>
            <person name="Dudchenko O."/>
            <person name="Aiden E.L."/>
            <person name="Korhonen P.K."/>
            <person name="Gasser R.B."/>
        </authorList>
    </citation>
    <scope>NUCLEOTIDE SEQUENCE [LARGE SCALE GENOMIC DNA]</scope>
    <source>
        <strain evidence="1">Cs-k2</strain>
    </source>
</reference>
<proteinExistence type="predicted"/>
<dbReference type="AlphaFoldDB" id="A0A419PLY6"/>